<sequence>MSGTRITDQQLRRYMYDRKHPRKLAAANGYAVKLPNSLGTPSRSVEKIAKNEWHSTTARAAI</sequence>
<evidence type="ECO:0000313" key="1">
    <source>
        <dbReference type="EMBL" id="SAL87513.1"/>
    </source>
</evidence>
<gene>
    <name evidence="1" type="ORF">AWB68_08432</name>
</gene>
<keyword evidence="2" id="KW-1185">Reference proteome</keyword>
<dbReference type="EMBL" id="FCON02000297">
    <property type="protein sequence ID" value="SAL87513.1"/>
    <property type="molecule type" value="Genomic_DNA"/>
</dbReference>
<protein>
    <submittedName>
        <fullName evidence="1">Uncharacterized protein</fullName>
    </submittedName>
</protein>
<accession>A0A158L3H1</accession>
<name>A0A158L3H1_9BURK</name>
<comment type="caution">
    <text evidence="1">The sequence shown here is derived from an EMBL/GenBank/DDBJ whole genome shotgun (WGS) entry which is preliminary data.</text>
</comment>
<reference evidence="1" key="1">
    <citation type="submission" date="2016-01" db="EMBL/GenBank/DDBJ databases">
        <authorList>
            <person name="Peeters C."/>
        </authorList>
    </citation>
    <scope>NUCLEOTIDE SEQUENCE [LARGE SCALE GENOMIC DNA]</scope>
    <source>
        <strain evidence="1">LMG 22940</strain>
    </source>
</reference>
<dbReference type="AlphaFoldDB" id="A0A158L3H1"/>
<proteinExistence type="predicted"/>
<dbReference type="Proteomes" id="UP000054770">
    <property type="component" value="Unassembled WGS sequence"/>
</dbReference>
<organism evidence="1 2">
    <name type="scientific">Caballeronia choica</name>
    <dbReference type="NCBI Taxonomy" id="326476"/>
    <lineage>
        <taxon>Bacteria</taxon>
        <taxon>Pseudomonadati</taxon>
        <taxon>Pseudomonadota</taxon>
        <taxon>Betaproteobacteria</taxon>
        <taxon>Burkholderiales</taxon>
        <taxon>Burkholderiaceae</taxon>
        <taxon>Caballeronia</taxon>
    </lineage>
</organism>
<evidence type="ECO:0000313" key="2">
    <source>
        <dbReference type="Proteomes" id="UP000054770"/>
    </source>
</evidence>